<evidence type="ECO:0000259" key="3">
    <source>
        <dbReference type="PROSITE" id="PS50883"/>
    </source>
</evidence>
<dbReference type="InterPro" id="IPR052155">
    <property type="entry name" value="Biofilm_reg_signaling"/>
</dbReference>
<dbReference type="PANTHER" id="PTHR44757:SF2">
    <property type="entry name" value="BIOFILM ARCHITECTURE MAINTENANCE PROTEIN MBAA"/>
    <property type="match status" value="1"/>
</dbReference>
<dbReference type="Gene3D" id="3.30.450.20">
    <property type="entry name" value="PAS domain"/>
    <property type="match status" value="1"/>
</dbReference>
<evidence type="ECO:0000313" key="6">
    <source>
        <dbReference type="Proteomes" id="UP000325003"/>
    </source>
</evidence>
<dbReference type="Gene3D" id="3.30.70.270">
    <property type="match status" value="1"/>
</dbReference>
<dbReference type="PROSITE" id="PS50883">
    <property type="entry name" value="EAL"/>
    <property type="match status" value="1"/>
</dbReference>
<evidence type="ECO:0000259" key="4">
    <source>
        <dbReference type="PROSITE" id="PS50887"/>
    </source>
</evidence>
<dbReference type="NCBIfam" id="TIGR00254">
    <property type="entry name" value="GGDEF"/>
    <property type="match status" value="1"/>
</dbReference>
<feature type="transmembrane region" description="Helical" evidence="1">
    <location>
        <begin position="222"/>
        <end position="241"/>
    </location>
</feature>
<keyword evidence="1" id="KW-1133">Transmembrane helix</keyword>
<dbReference type="InterPro" id="IPR013656">
    <property type="entry name" value="PAS_4"/>
</dbReference>
<dbReference type="AlphaFoldDB" id="A0A5B1LFB4"/>
<dbReference type="SUPFAM" id="SSF55785">
    <property type="entry name" value="PYP-like sensor domain (PAS domain)"/>
    <property type="match status" value="1"/>
</dbReference>
<reference evidence="5 6" key="1">
    <citation type="submission" date="2019-09" db="EMBL/GenBank/DDBJ databases">
        <title>Nocardioides panacisoli sp. nov., isolated from the soil of a ginseng field.</title>
        <authorList>
            <person name="Cho C."/>
        </authorList>
    </citation>
    <scope>NUCLEOTIDE SEQUENCE [LARGE SCALE GENOMIC DNA]</scope>
    <source>
        <strain evidence="5 6">BN130099</strain>
    </source>
</reference>
<dbReference type="Pfam" id="PF00990">
    <property type="entry name" value="GGDEF"/>
    <property type="match status" value="1"/>
</dbReference>
<dbReference type="Pfam" id="PF00563">
    <property type="entry name" value="EAL"/>
    <property type="match status" value="1"/>
</dbReference>
<feature type="transmembrane region" description="Helical" evidence="1">
    <location>
        <begin position="253"/>
        <end position="274"/>
    </location>
</feature>
<keyword evidence="6" id="KW-1185">Reference proteome</keyword>
<dbReference type="PROSITE" id="PS50112">
    <property type="entry name" value="PAS"/>
    <property type="match status" value="1"/>
</dbReference>
<evidence type="ECO:0000256" key="1">
    <source>
        <dbReference type="SAM" id="Phobius"/>
    </source>
</evidence>
<feature type="domain" description="EAL" evidence="3">
    <location>
        <begin position="610"/>
        <end position="854"/>
    </location>
</feature>
<feature type="transmembrane region" description="Helical" evidence="1">
    <location>
        <begin position="27"/>
        <end position="46"/>
    </location>
</feature>
<dbReference type="EMBL" id="VUJV01000003">
    <property type="protein sequence ID" value="KAA1419375.1"/>
    <property type="molecule type" value="Genomic_DNA"/>
</dbReference>
<dbReference type="SUPFAM" id="SSF141868">
    <property type="entry name" value="EAL domain-like"/>
    <property type="match status" value="1"/>
</dbReference>
<dbReference type="CDD" id="cd01948">
    <property type="entry name" value="EAL"/>
    <property type="match status" value="1"/>
</dbReference>
<dbReference type="SMART" id="SM00267">
    <property type="entry name" value="GGDEF"/>
    <property type="match status" value="1"/>
</dbReference>
<dbReference type="SMART" id="SM00091">
    <property type="entry name" value="PAS"/>
    <property type="match status" value="1"/>
</dbReference>
<dbReference type="InterPro" id="IPR035919">
    <property type="entry name" value="EAL_sf"/>
</dbReference>
<keyword evidence="1" id="KW-0812">Transmembrane</keyword>
<dbReference type="PANTHER" id="PTHR44757">
    <property type="entry name" value="DIGUANYLATE CYCLASE DGCP"/>
    <property type="match status" value="1"/>
</dbReference>
<feature type="domain" description="PAS" evidence="2">
    <location>
        <begin position="312"/>
        <end position="381"/>
    </location>
</feature>
<gene>
    <name evidence="5" type="ORF">F0U44_13135</name>
</gene>
<dbReference type="InterPro" id="IPR029787">
    <property type="entry name" value="Nucleotide_cyclase"/>
</dbReference>
<organism evidence="5 6">
    <name type="scientific">Nocardioides humilatus</name>
    <dbReference type="NCBI Taxonomy" id="2607660"/>
    <lineage>
        <taxon>Bacteria</taxon>
        <taxon>Bacillati</taxon>
        <taxon>Actinomycetota</taxon>
        <taxon>Actinomycetes</taxon>
        <taxon>Propionibacteriales</taxon>
        <taxon>Nocardioidaceae</taxon>
        <taxon>Nocardioides</taxon>
    </lineage>
</organism>
<feature type="transmembrane region" description="Helical" evidence="1">
    <location>
        <begin position="84"/>
        <end position="104"/>
    </location>
</feature>
<dbReference type="InterPro" id="IPR000160">
    <property type="entry name" value="GGDEF_dom"/>
</dbReference>
<feature type="transmembrane region" description="Helical" evidence="1">
    <location>
        <begin position="124"/>
        <end position="144"/>
    </location>
</feature>
<dbReference type="PROSITE" id="PS50887">
    <property type="entry name" value="GGDEF"/>
    <property type="match status" value="1"/>
</dbReference>
<dbReference type="InterPro" id="IPR001633">
    <property type="entry name" value="EAL_dom"/>
</dbReference>
<comment type="caution">
    <text evidence="5">The sequence shown here is derived from an EMBL/GenBank/DDBJ whole genome shotgun (WGS) entry which is preliminary data.</text>
</comment>
<proteinExistence type="predicted"/>
<dbReference type="Pfam" id="PF08448">
    <property type="entry name" value="PAS_4"/>
    <property type="match status" value="1"/>
</dbReference>
<dbReference type="InterPro" id="IPR035965">
    <property type="entry name" value="PAS-like_dom_sf"/>
</dbReference>
<reference evidence="5 6" key="2">
    <citation type="submission" date="2019-09" db="EMBL/GenBank/DDBJ databases">
        <authorList>
            <person name="Jin C."/>
        </authorList>
    </citation>
    <scope>NUCLEOTIDE SEQUENCE [LARGE SCALE GENOMIC DNA]</scope>
    <source>
        <strain evidence="5 6">BN130099</strain>
    </source>
</reference>
<keyword evidence="1" id="KW-0472">Membrane</keyword>
<dbReference type="SMART" id="SM00052">
    <property type="entry name" value="EAL"/>
    <property type="match status" value="1"/>
</dbReference>
<dbReference type="FunFam" id="3.30.70.270:FF:000001">
    <property type="entry name" value="Diguanylate cyclase domain protein"/>
    <property type="match status" value="1"/>
</dbReference>
<protein>
    <submittedName>
        <fullName evidence="5">EAL domain-containing protein</fullName>
    </submittedName>
</protein>
<feature type="domain" description="GGDEF" evidence="4">
    <location>
        <begin position="469"/>
        <end position="601"/>
    </location>
</feature>
<dbReference type="CDD" id="cd01949">
    <property type="entry name" value="GGDEF"/>
    <property type="match status" value="1"/>
</dbReference>
<evidence type="ECO:0000313" key="5">
    <source>
        <dbReference type="EMBL" id="KAA1419375.1"/>
    </source>
</evidence>
<sequence length="854" mass="92291">MSADGLVMSSPVSTTVTPRDLRLARQLSGVVVMATSVVFVGWYSGIEQLTTLVPGFASMKPNTALCLLLLALLPWVGRRSHFPVLPAVVLTLTSVTAVELALGVHTWVDRLLLGIDLRGIDPQMAPVTAFCLIMLSVSAIAGSYRRDRLLQATAVLALFAAYVALIGYLYGASILYGVGAYSSIALPSAVSITLLASARLVLAPGGTWMALLRDAGPAGSMVRSLAPFLVLGPPVLGFLRLVGQRRGWYDTPFGVAILVTVLTVTSMSLLFRTARHVGAAARARDEAALDLAHLNRDLELRVQEQTSEVVRMSAHLRAAFAASPFGSALADAEGRIEQVNEELMALVGRRRDQLVGCAVQDLFDDDHADTDRALREALVAGDGGRYQVERRLRSTDRGICWVVVHVSAVMMGDQPGGLLFKFQDVTRRKAAEERANFLAFHDSLTGLPNRALLMDRLQQSQHQVCRTRRGVGVLFLDLDRFKIINDSLGHDAGDQVLCEVARRLLGNARSGDTVARLGGDEFVVVCPNMDSEAEVRDIARKLHAALALPWAHDGHDVVISASIGIAFGEGHEDPESLVHRADQAMYRAKQGGRSRYEVFDDDLRAHLDARMDIELGLRGAVERGEIETWFQPIVELATGRPVATEALARWRRPEHGLVLPGDFITVAEEVELIAEIGGSVLDRACLAAACLPEHLSVSVNVSAKQFVHGDFQARVATALELSGLDPSRLWLELTEGAVIEAVDSAARSFQSLRASGVKLAIDDFGIGYSSFVRLRQFDVDVLKMDRTFTAGLADVPRDRELAGTMISMGHALGLAIVAEGIETTTQRDILEELGCDLGQGYLYSRVSPVAAPAA</sequence>
<dbReference type="NCBIfam" id="TIGR00229">
    <property type="entry name" value="sensory_box"/>
    <property type="match status" value="1"/>
</dbReference>
<evidence type="ECO:0000259" key="2">
    <source>
        <dbReference type="PROSITE" id="PS50112"/>
    </source>
</evidence>
<dbReference type="CDD" id="cd00130">
    <property type="entry name" value="PAS"/>
    <property type="match status" value="1"/>
</dbReference>
<dbReference type="Gene3D" id="3.20.20.450">
    <property type="entry name" value="EAL domain"/>
    <property type="match status" value="1"/>
</dbReference>
<dbReference type="InterPro" id="IPR000014">
    <property type="entry name" value="PAS"/>
</dbReference>
<dbReference type="Proteomes" id="UP000325003">
    <property type="component" value="Unassembled WGS sequence"/>
</dbReference>
<feature type="transmembrane region" description="Helical" evidence="1">
    <location>
        <begin position="184"/>
        <end position="202"/>
    </location>
</feature>
<name>A0A5B1LFB4_9ACTN</name>
<feature type="transmembrane region" description="Helical" evidence="1">
    <location>
        <begin position="156"/>
        <end position="178"/>
    </location>
</feature>
<feature type="transmembrane region" description="Helical" evidence="1">
    <location>
        <begin position="58"/>
        <end position="77"/>
    </location>
</feature>
<accession>A0A5B1LFB4</accession>
<dbReference type="InterPro" id="IPR043128">
    <property type="entry name" value="Rev_trsase/Diguanyl_cyclase"/>
</dbReference>
<dbReference type="SUPFAM" id="SSF55073">
    <property type="entry name" value="Nucleotide cyclase"/>
    <property type="match status" value="1"/>
</dbReference>